<dbReference type="InterPro" id="IPR013818">
    <property type="entry name" value="Lipase"/>
</dbReference>
<evidence type="ECO:0000313" key="7">
    <source>
        <dbReference type="EMBL" id="BES94213.1"/>
    </source>
</evidence>
<dbReference type="Proteomes" id="UP001307889">
    <property type="component" value="Chromosome 5"/>
</dbReference>
<feature type="chain" id="PRO_5047395570" evidence="5">
    <location>
        <begin position="27"/>
        <end position="377"/>
    </location>
</feature>
<dbReference type="InterPro" id="IPR000734">
    <property type="entry name" value="TAG_lipase"/>
</dbReference>
<evidence type="ECO:0000256" key="5">
    <source>
        <dbReference type="SAM" id="SignalP"/>
    </source>
</evidence>
<dbReference type="Pfam" id="PF00151">
    <property type="entry name" value="Lipase"/>
    <property type="match status" value="1"/>
</dbReference>
<gene>
    <name evidence="7" type="ORF">NTJ_07022</name>
</gene>
<dbReference type="Gene3D" id="3.40.50.1820">
    <property type="entry name" value="alpha/beta hydrolase"/>
    <property type="match status" value="1"/>
</dbReference>
<name>A0ABN7APS1_9HEMI</name>
<evidence type="ECO:0000313" key="8">
    <source>
        <dbReference type="Proteomes" id="UP001307889"/>
    </source>
</evidence>
<dbReference type="PRINTS" id="PR00821">
    <property type="entry name" value="TAGLIPASE"/>
</dbReference>
<keyword evidence="3" id="KW-0964">Secreted</keyword>
<keyword evidence="5" id="KW-0732">Signal</keyword>
<evidence type="ECO:0000259" key="6">
    <source>
        <dbReference type="Pfam" id="PF00151"/>
    </source>
</evidence>
<dbReference type="SUPFAM" id="SSF53474">
    <property type="entry name" value="alpha/beta-Hydrolases"/>
    <property type="match status" value="1"/>
</dbReference>
<protein>
    <submittedName>
        <fullName evidence="7">Lipase</fullName>
    </submittedName>
</protein>
<sequence length="377" mass="41256">MPVLSIGSFLCLIAILSILTGSLVPALQNAFNGLLDVYFMASDTNSYGSSIRTDANNIDARIVYAFERSVNQILQLKTFKYEHIASHMNFYLYTRGNRLYPAKLDPSKPDTITGSEYKPQRKTVVLVHGFGTDGLVASIVQTMKDELLIREDVNVIGVDYGSLTDIWWFHILSPIGMAINTLQAPWIGQCIGELISCLIDMGQSPDDVHLVGHSLGAHIAAFAGKYLNSVNRPIFRLTGLDPSSPGFSNVGTAHRLAKYDAKFTDCIFTSAKSVGVGNNPCQANYYANSCGISQPGCYQGDIPAPGCSHSRVVDLFIESINFNSQGYQTEVCDQMPCVGSGATCWPTNRTIMGYWANPKEKGIFYTRTNAEPPFLKA</sequence>
<comment type="subcellular location">
    <subcellularLocation>
        <location evidence="1">Secreted</location>
    </subcellularLocation>
</comment>
<reference evidence="7 8" key="1">
    <citation type="submission" date="2023-09" db="EMBL/GenBank/DDBJ databases">
        <title>Nesidiocoris tenuis whole genome shotgun sequence.</title>
        <authorList>
            <person name="Shibata T."/>
            <person name="Shimoda M."/>
            <person name="Kobayashi T."/>
            <person name="Uehara T."/>
        </authorList>
    </citation>
    <scope>NUCLEOTIDE SEQUENCE [LARGE SCALE GENOMIC DNA]</scope>
    <source>
        <strain evidence="7 8">Japan</strain>
    </source>
</reference>
<organism evidence="7 8">
    <name type="scientific">Nesidiocoris tenuis</name>
    <dbReference type="NCBI Taxonomy" id="355587"/>
    <lineage>
        <taxon>Eukaryota</taxon>
        <taxon>Metazoa</taxon>
        <taxon>Ecdysozoa</taxon>
        <taxon>Arthropoda</taxon>
        <taxon>Hexapoda</taxon>
        <taxon>Insecta</taxon>
        <taxon>Pterygota</taxon>
        <taxon>Neoptera</taxon>
        <taxon>Paraneoptera</taxon>
        <taxon>Hemiptera</taxon>
        <taxon>Heteroptera</taxon>
        <taxon>Panheteroptera</taxon>
        <taxon>Cimicomorpha</taxon>
        <taxon>Miridae</taxon>
        <taxon>Dicyphina</taxon>
        <taxon>Nesidiocoris</taxon>
    </lineage>
</organism>
<evidence type="ECO:0000256" key="4">
    <source>
        <dbReference type="RuleBase" id="RU004262"/>
    </source>
</evidence>
<dbReference type="InterPro" id="IPR029058">
    <property type="entry name" value="AB_hydrolase_fold"/>
</dbReference>
<feature type="signal peptide" evidence="5">
    <location>
        <begin position="1"/>
        <end position="26"/>
    </location>
</feature>
<accession>A0ABN7APS1</accession>
<keyword evidence="8" id="KW-1185">Reference proteome</keyword>
<evidence type="ECO:0000256" key="2">
    <source>
        <dbReference type="ARBA" id="ARBA00010701"/>
    </source>
</evidence>
<proteinExistence type="inferred from homology"/>
<dbReference type="PANTHER" id="PTHR11610:SF178">
    <property type="entry name" value="LIPASE MEMBER H-A-LIKE PROTEIN"/>
    <property type="match status" value="1"/>
</dbReference>
<feature type="domain" description="Lipase" evidence="6">
    <location>
        <begin position="75"/>
        <end position="372"/>
    </location>
</feature>
<dbReference type="PANTHER" id="PTHR11610">
    <property type="entry name" value="LIPASE"/>
    <property type="match status" value="1"/>
</dbReference>
<dbReference type="EMBL" id="AP028913">
    <property type="protein sequence ID" value="BES94213.1"/>
    <property type="molecule type" value="Genomic_DNA"/>
</dbReference>
<comment type="similarity">
    <text evidence="2 4">Belongs to the AB hydrolase superfamily. Lipase family.</text>
</comment>
<evidence type="ECO:0000256" key="1">
    <source>
        <dbReference type="ARBA" id="ARBA00004613"/>
    </source>
</evidence>
<evidence type="ECO:0000256" key="3">
    <source>
        <dbReference type="ARBA" id="ARBA00022525"/>
    </source>
</evidence>